<dbReference type="PANTHER" id="PTHR30435:SF19">
    <property type="entry name" value="FLAGELLAR BASAL-BODY ROD PROTEIN FLGG"/>
    <property type="match status" value="1"/>
</dbReference>
<reference evidence="6 7" key="1">
    <citation type="submission" date="2023-11" db="EMBL/GenBank/DDBJ databases">
        <title>Bacillus jintuensis, isolated from a mudflat on the Beibu Gulf coast.</title>
        <authorList>
            <person name="Li M."/>
        </authorList>
    </citation>
    <scope>NUCLEOTIDE SEQUENCE [LARGE SCALE GENOMIC DNA]</scope>
    <source>
        <strain evidence="6 7">31A1R</strain>
    </source>
</reference>
<dbReference type="InterPro" id="IPR019776">
    <property type="entry name" value="Flagellar_basal_body_rod_CS"/>
</dbReference>
<keyword evidence="6" id="KW-0966">Cell projection</keyword>
<keyword evidence="2" id="KW-0975">Bacterial flagellum</keyword>
<evidence type="ECO:0000313" key="7">
    <source>
        <dbReference type="Proteomes" id="UP001290455"/>
    </source>
</evidence>
<dbReference type="EMBL" id="JAXOFX010000004">
    <property type="protein sequence ID" value="MDZ5471845.1"/>
    <property type="molecule type" value="Genomic_DNA"/>
</dbReference>
<dbReference type="InterPro" id="IPR053967">
    <property type="entry name" value="LlgE_F_G-like_D1"/>
</dbReference>
<dbReference type="PROSITE" id="PS00588">
    <property type="entry name" value="FLAGELLA_BB_ROD"/>
    <property type="match status" value="1"/>
</dbReference>
<dbReference type="InterPro" id="IPR010930">
    <property type="entry name" value="Flg_bb/hook_C_dom"/>
</dbReference>
<accession>A0ABU5IXG4</accession>
<protein>
    <submittedName>
        <fullName evidence="6">Flagellar hook-basal body protein</fullName>
    </submittedName>
</protein>
<keyword evidence="6" id="KW-0969">Cilium</keyword>
<proteinExistence type="inferred from homology"/>
<dbReference type="NCBIfam" id="TIGR03506">
    <property type="entry name" value="FlgEFG_subfam"/>
    <property type="match status" value="1"/>
</dbReference>
<keyword evidence="7" id="KW-1185">Reference proteome</keyword>
<dbReference type="InterPro" id="IPR037925">
    <property type="entry name" value="FlgE/F/G-like"/>
</dbReference>
<evidence type="ECO:0000259" key="4">
    <source>
        <dbReference type="Pfam" id="PF06429"/>
    </source>
</evidence>
<comment type="caution">
    <text evidence="6">The sequence shown here is derived from an EMBL/GenBank/DDBJ whole genome shotgun (WGS) entry which is preliminary data.</text>
</comment>
<dbReference type="Pfam" id="PF06429">
    <property type="entry name" value="Flg_bbr_C"/>
    <property type="match status" value="1"/>
</dbReference>
<name>A0ABU5IXG4_9BACI</name>
<gene>
    <name evidence="6" type="ORF">SM124_08795</name>
</gene>
<evidence type="ECO:0000256" key="2">
    <source>
        <dbReference type="RuleBase" id="RU362116"/>
    </source>
</evidence>
<dbReference type="Pfam" id="PF00460">
    <property type="entry name" value="Flg_bb_rod"/>
    <property type="match status" value="1"/>
</dbReference>
<dbReference type="Proteomes" id="UP001290455">
    <property type="component" value="Unassembled WGS sequence"/>
</dbReference>
<evidence type="ECO:0000313" key="6">
    <source>
        <dbReference type="EMBL" id="MDZ5471845.1"/>
    </source>
</evidence>
<evidence type="ECO:0000259" key="3">
    <source>
        <dbReference type="Pfam" id="PF00460"/>
    </source>
</evidence>
<dbReference type="InterPro" id="IPR001444">
    <property type="entry name" value="Flag_bb_rod_N"/>
</dbReference>
<dbReference type="RefSeq" id="WP_322446136.1">
    <property type="nucleotide sequence ID" value="NZ_JAXOFX010000004.1"/>
</dbReference>
<comment type="similarity">
    <text evidence="1 2">Belongs to the flagella basal body rod proteins family.</text>
</comment>
<dbReference type="Pfam" id="PF22692">
    <property type="entry name" value="LlgE_F_G_D1"/>
    <property type="match status" value="1"/>
</dbReference>
<feature type="domain" description="Flagellar basal-body/hook protein C-terminal" evidence="4">
    <location>
        <begin position="229"/>
        <end position="273"/>
    </location>
</feature>
<dbReference type="SUPFAM" id="SSF117143">
    <property type="entry name" value="Flagellar hook protein flgE"/>
    <property type="match status" value="1"/>
</dbReference>
<organism evidence="6 7">
    <name type="scientific">Robertmurraya mangrovi</name>
    <dbReference type="NCBI Taxonomy" id="3098077"/>
    <lineage>
        <taxon>Bacteria</taxon>
        <taxon>Bacillati</taxon>
        <taxon>Bacillota</taxon>
        <taxon>Bacilli</taxon>
        <taxon>Bacillales</taxon>
        <taxon>Bacillaceae</taxon>
        <taxon>Robertmurraya</taxon>
    </lineage>
</organism>
<feature type="domain" description="Flagellar hook protein FlgE/F/G-like D1" evidence="5">
    <location>
        <begin position="117"/>
        <end position="179"/>
    </location>
</feature>
<keyword evidence="6" id="KW-0282">Flagellum</keyword>
<feature type="domain" description="Flagellar basal body rod protein N-terminal" evidence="3">
    <location>
        <begin position="6"/>
        <end position="35"/>
    </location>
</feature>
<evidence type="ECO:0000256" key="1">
    <source>
        <dbReference type="ARBA" id="ARBA00009677"/>
    </source>
</evidence>
<dbReference type="InterPro" id="IPR020013">
    <property type="entry name" value="Flagellar_FlgE/F/G"/>
</dbReference>
<dbReference type="PANTHER" id="PTHR30435">
    <property type="entry name" value="FLAGELLAR PROTEIN"/>
    <property type="match status" value="1"/>
</dbReference>
<comment type="subcellular location">
    <subcellularLocation>
        <location evidence="2">Bacterial flagellum basal body</location>
    </subcellularLocation>
</comment>
<sequence>MFRGFYSVASGMIAQQRRTEMLSNNMANANTPGFKADQSTLRAFPEMLLQRMDKLDIPTEKGLNLPITKTVGAINTGVYMQEVIPKFIQGDIHETNQKTDIALIDIDIPVNQETGLRGSVFYSVQNPDGQVRYTRNGDFTLDGSGFLTTASGLYVLDEQGNPIQLSSDQFVVDEYGQITGQNGETARIGIGYADNPQRLIKEGDGLFRTEDGAELENAFNAQGVQFKLQQGFLERSNVDVSRTMTDMLTAFRAFEANQKILQAYDKSMDKAANEIGRL</sequence>
<evidence type="ECO:0000259" key="5">
    <source>
        <dbReference type="Pfam" id="PF22692"/>
    </source>
</evidence>